<name>A0A918L9M4_9ACTN</name>
<sequence>MTTAEQPSRRRVLAAAVAAAVAGGPAPAATAATAATAAGATETGDAGSAAVRSVDHRAWITYADWRTGAVQGTRVQAGVRPGVVIADPLGSVDYTDPHTRTTAAWEYATWTSPVRALAVPATEVIASWNADTPAGTWIQVELKGTYSDGRGTPWYVMGRWASGDQDIRRTSVDGQTDGRSSVRTDTLAVDDASTGLRVAAVRLRLTLYRRPGTDATPTVWRLGATGSDVPDRFTVPASVPSVARELVVPRYSQEIHRGRYPEYDNGGEAWCSPTSSQMIIEFWGGRLTPEQLAWVDPSYSDPQVCHAARFTYDYQYGGCGNWPFNVAYAATFAGLQGVVTRLGSLADLERLIAAGIPALTSQSFLKTELTGAGYGTSGHLMTVIGFTAQGDVIANDPFSADDEAVRRVYRRREFENIWLRTRRHDASGRVASGSGGVCYLYFPALPTARQREALTAVGVPV</sequence>
<dbReference type="InterPro" id="IPR039563">
    <property type="entry name" value="Peptidase_C39_single_dom"/>
</dbReference>
<feature type="chain" id="PRO_5036851226" evidence="1">
    <location>
        <begin position="29"/>
        <end position="461"/>
    </location>
</feature>
<protein>
    <submittedName>
        <fullName evidence="3">Membrane protein</fullName>
    </submittedName>
</protein>
<evidence type="ECO:0000313" key="3">
    <source>
        <dbReference type="EMBL" id="GGS21502.1"/>
    </source>
</evidence>
<comment type="caution">
    <text evidence="3">The sequence shown here is derived from an EMBL/GenBank/DDBJ whole genome shotgun (WGS) entry which is preliminary data.</text>
</comment>
<dbReference type="InterPro" id="IPR006311">
    <property type="entry name" value="TAT_signal"/>
</dbReference>
<dbReference type="CDD" id="cd02549">
    <property type="entry name" value="Peptidase_C39A"/>
    <property type="match status" value="1"/>
</dbReference>
<evidence type="ECO:0000259" key="2">
    <source>
        <dbReference type="Pfam" id="PF13529"/>
    </source>
</evidence>
<gene>
    <name evidence="3" type="ORF">GCM10010269_70430</name>
</gene>
<dbReference type="Gene3D" id="3.90.70.10">
    <property type="entry name" value="Cysteine proteinases"/>
    <property type="match status" value="1"/>
</dbReference>
<dbReference type="RefSeq" id="WP_190153409.1">
    <property type="nucleotide sequence ID" value="NZ_BMTL01000039.1"/>
</dbReference>
<organism evidence="3 4">
    <name type="scientific">Streptomyces humidus</name>
    <dbReference type="NCBI Taxonomy" id="52259"/>
    <lineage>
        <taxon>Bacteria</taxon>
        <taxon>Bacillati</taxon>
        <taxon>Actinomycetota</taxon>
        <taxon>Actinomycetes</taxon>
        <taxon>Kitasatosporales</taxon>
        <taxon>Streptomycetaceae</taxon>
        <taxon>Streptomyces</taxon>
    </lineage>
</organism>
<dbReference type="EMBL" id="BMTL01000039">
    <property type="protein sequence ID" value="GGS21502.1"/>
    <property type="molecule type" value="Genomic_DNA"/>
</dbReference>
<feature type="domain" description="Peptidase C39-like" evidence="2">
    <location>
        <begin position="248"/>
        <end position="397"/>
    </location>
</feature>
<dbReference type="PROSITE" id="PS51318">
    <property type="entry name" value="TAT"/>
    <property type="match status" value="1"/>
</dbReference>
<dbReference type="InterPro" id="IPR039564">
    <property type="entry name" value="Peptidase_C39-like"/>
</dbReference>
<reference evidence="3" key="1">
    <citation type="journal article" date="2014" name="Int. J. Syst. Evol. Microbiol.">
        <title>Complete genome sequence of Corynebacterium casei LMG S-19264T (=DSM 44701T), isolated from a smear-ripened cheese.</title>
        <authorList>
            <consortium name="US DOE Joint Genome Institute (JGI-PGF)"/>
            <person name="Walter F."/>
            <person name="Albersmeier A."/>
            <person name="Kalinowski J."/>
            <person name="Ruckert C."/>
        </authorList>
    </citation>
    <scope>NUCLEOTIDE SEQUENCE</scope>
    <source>
        <strain evidence="3">JCM 4386</strain>
    </source>
</reference>
<feature type="signal peptide" evidence="1">
    <location>
        <begin position="1"/>
        <end position="28"/>
    </location>
</feature>
<evidence type="ECO:0000256" key="1">
    <source>
        <dbReference type="SAM" id="SignalP"/>
    </source>
</evidence>
<dbReference type="Pfam" id="PF13529">
    <property type="entry name" value="Peptidase_C39_2"/>
    <property type="match status" value="1"/>
</dbReference>
<proteinExistence type="predicted"/>
<dbReference type="AlphaFoldDB" id="A0A918L9M4"/>
<reference evidence="3" key="2">
    <citation type="submission" date="2020-09" db="EMBL/GenBank/DDBJ databases">
        <authorList>
            <person name="Sun Q."/>
            <person name="Ohkuma M."/>
        </authorList>
    </citation>
    <scope>NUCLEOTIDE SEQUENCE</scope>
    <source>
        <strain evidence="3">JCM 4386</strain>
    </source>
</reference>
<accession>A0A918L9M4</accession>
<keyword evidence="4" id="KW-1185">Reference proteome</keyword>
<evidence type="ECO:0000313" key="4">
    <source>
        <dbReference type="Proteomes" id="UP000606194"/>
    </source>
</evidence>
<dbReference type="Proteomes" id="UP000606194">
    <property type="component" value="Unassembled WGS sequence"/>
</dbReference>
<keyword evidence="1" id="KW-0732">Signal</keyword>